<dbReference type="Proteomes" id="UP001529510">
    <property type="component" value="Unassembled WGS sequence"/>
</dbReference>
<feature type="non-terminal residue" evidence="1">
    <location>
        <position position="1"/>
    </location>
</feature>
<sequence>FHVSTRNLFLQIEADCSAALSSRVTTEDENKSADSVWTRLCVSDGDYITRSALPSDQRNYTKNSINSLTDTSQYHVE</sequence>
<name>A0ABD0RDX4_CIRMR</name>
<reference evidence="1 2" key="1">
    <citation type="submission" date="2024-05" db="EMBL/GenBank/DDBJ databases">
        <title>Genome sequencing and assembly of Indian major carp, Cirrhinus mrigala (Hamilton, 1822).</title>
        <authorList>
            <person name="Mohindra V."/>
            <person name="Chowdhury L.M."/>
            <person name="Lal K."/>
            <person name="Jena J.K."/>
        </authorList>
    </citation>
    <scope>NUCLEOTIDE SEQUENCE [LARGE SCALE GENOMIC DNA]</scope>
    <source>
        <strain evidence="1">CM1030</strain>
        <tissue evidence="1">Blood</tissue>
    </source>
</reference>
<protein>
    <submittedName>
        <fullName evidence="1">Uncharacterized protein</fullName>
    </submittedName>
</protein>
<organism evidence="1 2">
    <name type="scientific">Cirrhinus mrigala</name>
    <name type="common">Mrigala</name>
    <dbReference type="NCBI Taxonomy" id="683832"/>
    <lineage>
        <taxon>Eukaryota</taxon>
        <taxon>Metazoa</taxon>
        <taxon>Chordata</taxon>
        <taxon>Craniata</taxon>
        <taxon>Vertebrata</taxon>
        <taxon>Euteleostomi</taxon>
        <taxon>Actinopterygii</taxon>
        <taxon>Neopterygii</taxon>
        <taxon>Teleostei</taxon>
        <taxon>Ostariophysi</taxon>
        <taxon>Cypriniformes</taxon>
        <taxon>Cyprinidae</taxon>
        <taxon>Labeoninae</taxon>
        <taxon>Labeonini</taxon>
        <taxon>Cirrhinus</taxon>
    </lineage>
</organism>
<gene>
    <name evidence="1" type="ORF">M9458_010138</name>
</gene>
<dbReference type="EMBL" id="JAMKFB020000004">
    <property type="protein sequence ID" value="KAL0196566.1"/>
    <property type="molecule type" value="Genomic_DNA"/>
</dbReference>
<feature type="non-terminal residue" evidence="1">
    <location>
        <position position="77"/>
    </location>
</feature>
<keyword evidence="2" id="KW-1185">Reference proteome</keyword>
<comment type="caution">
    <text evidence="1">The sequence shown here is derived from an EMBL/GenBank/DDBJ whole genome shotgun (WGS) entry which is preliminary data.</text>
</comment>
<evidence type="ECO:0000313" key="1">
    <source>
        <dbReference type="EMBL" id="KAL0196566.1"/>
    </source>
</evidence>
<evidence type="ECO:0000313" key="2">
    <source>
        <dbReference type="Proteomes" id="UP001529510"/>
    </source>
</evidence>
<proteinExistence type="predicted"/>
<dbReference type="AlphaFoldDB" id="A0ABD0RDX4"/>
<accession>A0ABD0RDX4</accession>